<protein>
    <submittedName>
        <fullName evidence="1">Uncharacterized protein</fullName>
    </submittedName>
</protein>
<keyword evidence="2" id="KW-1185">Reference proteome</keyword>
<comment type="caution">
    <text evidence="1">The sequence shown here is derived from an EMBL/GenBank/DDBJ whole genome shotgun (WGS) entry which is preliminary data.</text>
</comment>
<evidence type="ECO:0000313" key="2">
    <source>
        <dbReference type="Proteomes" id="UP000680038"/>
    </source>
</evidence>
<dbReference type="AlphaFoldDB" id="A0A916JDN6"/>
<accession>A0A916JDN6</accession>
<gene>
    <name evidence="1" type="ORF">DYBT9275_03272</name>
</gene>
<name>A0A916JDN6_9BACT</name>
<dbReference type="Proteomes" id="UP000680038">
    <property type="component" value="Unassembled WGS sequence"/>
</dbReference>
<dbReference type="EMBL" id="CAJRAF010000002">
    <property type="protein sequence ID" value="CAG5003981.1"/>
    <property type="molecule type" value="Genomic_DNA"/>
</dbReference>
<proteinExistence type="predicted"/>
<reference evidence="1" key="1">
    <citation type="submission" date="2021-04" db="EMBL/GenBank/DDBJ databases">
        <authorList>
            <person name="Rodrigo-Torres L."/>
            <person name="Arahal R. D."/>
            <person name="Lucena T."/>
        </authorList>
    </citation>
    <scope>NUCLEOTIDE SEQUENCE</scope>
    <source>
        <strain evidence="1">CECT 9275</strain>
    </source>
</reference>
<evidence type="ECO:0000313" key="1">
    <source>
        <dbReference type="EMBL" id="CAG5003981.1"/>
    </source>
</evidence>
<sequence>MWCKVLNLPYRFNLKLTAKLDYFVHKRKNDLLGFNFVTCRAGKSLLCHESKSAFATLKQKEGAD</sequence>
<organism evidence="1 2">
    <name type="scientific">Dyadobacter helix</name>
    <dbReference type="NCBI Taxonomy" id="2822344"/>
    <lineage>
        <taxon>Bacteria</taxon>
        <taxon>Pseudomonadati</taxon>
        <taxon>Bacteroidota</taxon>
        <taxon>Cytophagia</taxon>
        <taxon>Cytophagales</taxon>
        <taxon>Spirosomataceae</taxon>
        <taxon>Dyadobacter</taxon>
    </lineage>
</organism>